<organism evidence="1 2">
    <name type="scientific">Lacihabitans soyangensis</name>
    <dbReference type="NCBI Taxonomy" id="869394"/>
    <lineage>
        <taxon>Bacteria</taxon>
        <taxon>Pseudomonadati</taxon>
        <taxon>Bacteroidota</taxon>
        <taxon>Cytophagia</taxon>
        <taxon>Cytophagales</taxon>
        <taxon>Leadbetterellaceae</taxon>
        <taxon>Lacihabitans</taxon>
    </lineage>
</organism>
<accession>A0AAE3KW79</accession>
<evidence type="ECO:0000313" key="1">
    <source>
        <dbReference type="EMBL" id="MCP9765201.1"/>
    </source>
</evidence>
<dbReference type="EMBL" id="RJUF01000181">
    <property type="protein sequence ID" value="MCP9765201.1"/>
    <property type="molecule type" value="Genomic_DNA"/>
</dbReference>
<dbReference type="Proteomes" id="UP001204144">
    <property type="component" value="Unassembled WGS sequence"/>
</dbReference>
<keyword evidence="2" id="KW-1185">Reference proteome</keyword>
<comment type="caution">
    <text evidence="1">The sequence shown here is derived from an EMBL/GenBank/DDBJ whole genome shotgun (WGS) entry which is preliminary data.</text>
</comment>
<reference evidence="1 2" key="1">
    <citation type="submission" date="2018-11" db="EMBL/GenBank/DDBJ databases">
        <title>Novel bacteria species description.</title>
        <authorList>
            <person name="Han J.-H."/>
        </authorList>
    </citation>
    <scope>NUCLEOTIDE SEQUENCE [LARGE SCALE GENOMIC DNA]</scope>
    <source>
        <strain evidence="1 2">KCTC23259</strain>
    </source>
</reference>
<evidence type="ECO:0000313" key="2">
    <source>
        <dbReference type="Proteomes" id="UP001204144"/>
    </source>
</evidence>
<dbReference type="Gene3D" id="3.20.20.80">
    <property type="entry name" value="Glycosidases"/>
    <property type="match status" value="1"/>
</dbReference>
<protein>
    <submittedName>
        <fullName evidence="1">Uncharacterized protein</fullName>
    </submittedName>
</protein>
<name>A0AAE3KW79_9BACT</name>
<dbReference type="AlphaFoldDB" id="A0AAE3KW79"/>
<sequence length="533" mass="61626">MNTFKFFLFFLVQLVMHSIESSANDKFLTLTHSAIVQINNPDEIEVGKWTLLPGSILVIKKTNNTFWLMQTDKDRSYYVVRGMNFLYDSNVQVTKPINRNKLSNEITAEGGLLPAKNGSLPTKWESEWWRSNGYIRNNIGEFVKNNITEVSPPVVMDTTKVTPPVVVQPVQVDPISSSDKIKIPVGAIMWDGWYRDYWNDENPKYDLLINHVSKSRLVATEYMDQFRVVPFYGQYHEPEIIKIRYNVKWSPELGRNTYDEMERAVQVRYDKTQADCDREIQYYAEAGFDFFCFNYYNNDSPLSEARLQFVNSENKRGVKMTFMLASNRSDTEINYITDLMLKDYWFRIDNKPVLYFNNRDMQDLPKYRAAYSAKGGGDIYVVYYSMGGAPGDFGQYMQFRANAGSSYTLFVGQKTAEEFIQAEVEARDTWMRQFKITDINLIPTISTGFENLHNRSSLDLDKAVTVGKASLPQIEQKLELMKKFIKEHPNKVPAVLWYAGNEILESGNPIVPTKGRDGRIDTSMLDTIKKHLE</sequence>
<dbReference type="RefSeq" id="WP_255038890.1">
    <property type="nucleotide sequence ID" value="NZ_RJUF01000181.1"/>
</dbReference>
<gene>
    <name evidence="1" type="ORF">EGI31_19880</name>
</gene>
<proteinExistence type="predicted"/>